<dbReference type="NCBIfam" id="NF000996">
    <property type="entry name" value="PRK00105.1"/>
    <property type="match status" value="1"/>
</dbReference>
<name>A0A7C3CLD9_9BACT</name>
<keyword evidence="5 10" id="KW-0169">Cobalamin biosynthesis</keyword>
<dbReference type="InterPro" id="IPR003200">
    <property type="entry name" value="Nict_dMeBzImd_PRibTrfase"/>
</dbReference>
<evidence type="ECO:0000256" key="6">
    <source>
        <dbReference type="ARBA" id="ARBA00022676"/>
    </source>
</evidence>
<dbReference type="GO" id="GO:0008939">
    <property type="term" value="F:nicotinate-nucleotide-dimethylbenzimidazole phosphoribosyltransferase activity"/>
    <property type="evidence" value="ECO:0007669"/>
    <property type="project" value="UniProtKB-UniRule"/>
</dbReference>
<comment type="catalytic activity">
    <reaction evidence="9 10">
        <text>5,6-dimethylbenzimidazole + nicotinate beta-D-ribonucleotide = alpha-ribazole 5'-phosphate + nicotinate + H(+)</text>
        <dbReference type="Rhea" id="RHEA:11196"/>
        <dbReference type="ChEBI" id="CHEBI:15378"/>
        <dbReference type="ChEBI" id="CHEBI:15890"/>
        <dbReference type="ChEBI" id="CHEBI:32544"/>
        <dbReference type="ChEBI" id="CHEBI:57502"/>
        <dbReference type="ChEBI" id="CHEBI:57918"/>
        <dbReference type="EC" id="2.4.2.21"/>
    </reaction>
</comment>
<dbReference type="AlphaFoldDB" id="A0A7C3CLD9"/>
<evidence type="ECO:0000256" key="4">
    <source>
        <dbReference type="ARBA" id="ARBA00015486"/>
    </source>
</evidence>
<keyword evidence="6 10" id="KW-0328">Glycosyltransferase</keyword>
<evidence type="ECO:0000313" key="11">
    <source>
        <dbReference type="EMBL" id="HFC98576.1"/>
    </source>
</evidence>
<dbReference type="PANTHER" id="PTHR43463">
    <property type="entry name" value="NICOTINATE-NUCLEOTIDE--DIMETHYLBENZIMIDAZOLE PHOSPHORIBOSYLTRANSFERASE"/>
    <property type="match status" value="1"/>
</dbReference>
<dbReference type="NCBIfam" id="TIGR03160">
    <property type="entry name" value="cobT_DBIPRT"/>
    <property type="match status" value="1"/>
</dbReference>
<dbReference type="Proteomes" id="UP000886043">
    <property type="component" value="Unassembled WGS sequence"/>
</dbReference>
<evidence type="ECO:0000256" key="7">
    <source>
        <dbReference type="ARBA" id="ARBA00022679"/>
    </source>
</evidence>
<dbReference type="SUPFAM" id="SSF52733">
    <property type="entry name" value="Nicotinate mononucleotide:5,6-dimethylbenzimidazole phosphoribosyltransferase (CobT)"/>
    <property type="match status" value="1"/>
</dbReference>
<evidence type="ECO:0000256" key="10">
    <source>
        <dbReference type="HAMAP-Rule" id="MF_00230"/>
    </source>
</evidence>
<protein>
    <recommendedName>
        <fullName evidence="4 10">Nicotinate-nucleotide--dimethylbenzimidazole phosphoribosyltransferase</fullName>
        <shortName evidence="10">NN:DBI PRT</shortName>
        <ecNumber evidence="3 10">2.4.2.21</ecNumber>
    </recommendedName>
    <alternativeName>
        <fullName evidence="8 10">N(1)-alpha-phosphoribosyltransferase</fullName>
    </alternativeName>
</protein>
<dbReference type="PANTHER" id="PTHR43463:SF1">
    <property type="entry name" value="NICOTINATE-NUCLEOTIDE--DIMETHYLBENZIMIDAZOLE PHOSPHORIBOSYLTRANSFERASE"/>
    <property type="match status" value="1"/>
</dbReference>
<evidence type="ECO:0000256" key="8">
    <source>
        <dbReference type="ARBA" id="ARBA00030686"/>
    </source>
</evidence>
<evidence type="ECO:0000256" key="3">
    <source>
        <dbReference type="ARBA" id="ARBA00011991"/>
    </source>
</evidence>
<sequence>MEIRLPELDPGLYRLAAQRLDQKTKPRGSLGYLEEIARRYVMITGNPEPELPLRKRVYVFAGDHGVVEEGVSTYPQEVTRQMIYNFLSGGAGINVIARQAGAEVFVVDVGVAGEVEAPGLIRRKVVSGTRNLSREPAMTLNEAEEAIRVGMELAEAAAREGVTLLIPGDMGIGNTTPSACLICHFLGEPPERIVGRGTGVDEKGLKRKIEVVRRALELHRPESPLEALAAFGGAEIGAIAGLFLGGAKNRIPVVMDGFISLAGFLVARALAPGLEQFVFCGHVSAENGARPALMRLGLRPIVDLDMRLGEGTGAALASMIIETALRIYREMATFEGAGVSKGREFESQD</sequence>
<dbReference type="GO" id="GO:0009236">
    <property type="term" value="P:cobalamin biosynthetic process"/>
    <property type="evidence" value="ECO:0007669"/>
    <property type="project" value="UniProtKB-UniRule"/>
</dbReference>
<comment type="function">
    <text evidence="10">Catalyzes the synthesis of alpha-ribazole-5'-phosphate from nicotinate mononucleotide (NAMN) and 5,6-dimethylbenzimidazole (DMB).</text>
</comment>
<keyword evidence="7 10" id="KW-0808">Transferase</keyword>
<dbReference type="Gene3D" id="1.10.1610.10">
    <property type="match status" value="1"/>
</dbReference>
<dbReference type="InterPro" id="IPR036087">
    <property type="entry name" value="Nict_dMeBzImd_PRibTrfase_sf"/>
</dbReference>
<dbReference type="InterPro" id="IPR017846">
    <property type="entry name" value="Nict_dMeBzImd_PRibTrfase_bact"/>
</dbReference>
<evidence type="ECO:0000256" key="9">
    <source>
        <dbReference type="ARBA" id="ARBA00047340"/>
    </source>
</evidence>
<proteinExistence type="inferred from homology"/>
<dbReference type="InterPro" id="IPR023195">
    <property type="entry name" value="Nict_dMeBzImd_PRibTrfase_N"/>
</dbReference>
<dbReference type="Gene3D" id="3.40.50.10210">
    <property type="match status" value="1"/>
</dbReference>
<dbReference type="HAMAP" id="MF_00230">
    <property type="entry name" value="CobT"/>
    <property type="match status" value="1"/>
</dbReference>
<comment type="similarity">
    <text evidence="2 10">Belongs to the CobT family.</text>
</comment>
<organism evidence="11">
    <name type="scientific">Thermosulfurimonas dismutans</name>
    <dbReference type="NCBI Taxonomy" id="999894"/>
    <lineage>
        <taxon>Bacteria</taxon>
        <taxon>Pseudomonadati</taxon>
        <taxon>Thermodesulfobacteriota</taxon>
        <taxon>Thermodesulfobacteria</taxon>
        <taxon>Thermodesulfobacteriales</taxon>
        <taxon>Thermodesulfobacteriaceae</taxon>
        <taxon>Thermosulfurimonas</taxon>
    </lineage>
</organism>
<accession>A0A7C3CLD9</accession>
<evidence type="ECO:0000256" key="1">
    <source>
        <dbReference type="ARBA" id="ARBA00005049"/>
    </source>
</evidence>
<dbReference type="EMBL" id="DRMH01000123">
    <property type="protein sequence ID" value="HFC98576.1"/>
    <property type="molecule type" value="Genomic_DNA"/>
</dbReference>
<dbReference type="FunFam" id="3.40.50.10210:FF:000001">
    <property type="entry name" value="Nicotinate-nucleotide--dimethylbenzimidazole phosphoribosyltransferase"/>
    <property type="match status" value="1"/>
</dbReference>
<dbReference type="EC" id="2.4.2.21" evidence="3 10"/>
<dbReference type="UniPathway" id="UPA00061">
    <property type="reaction ID" value="UER00516"/>
</dbReference>
<evidence type="ECO:0000256" key="5">
    <source>
        <dbReference type="ARBA" id="ARBA00022573"/>
    </source>
</evidence>
<dbReference type="CDD" id="cd02439">
    <property type="entry name" value="DMB-PRT_CobT"/>
    <property type="match status" value="1"/>
</dbReference>
<feature type="active site" description="Proton acceptor" evidence="10">
    <location>
        <position position="310"/>
    </location>
</feature>
<gene>
    <name evidence="10 11" type="primary">cobT</name>
    <name evidence="11" type="ORF">ENJ40_09025</name>
</gene>
<evidence type="ECO:0000256" key="2">
    <source>
        <dbReference type="ARBA" id="ARBA00007110"/>
    </source>
</evidence>
<comment type="caution">
    <text evidence="11">The sequence shown here is derived from an EMBL/GenBank/DDBJ whole genome shotgun (WGS) entry which is preliminary data.</text>
</comment>
<reference evidence="11" key="1">
    <citation type="journal article" date="2020" name="mSystems">
        <title>Genome- and Community-Level Interaction Insights into Carbon Utilization and Element Cycling Functions of Hydrothermarchaeota in Hydrothermal Sediment.</title>
        <authorList>
            <person name="Zhou Z."/>
            <person name="Liu Y."/>
            <person name="Xu W."/>
            <person name="Pan J."/>
            <person name="Luo Z.H."/>
            <person name="Li M."/>
        </authorList>
    </citation>
    <scope>NUCLEOTIDE SEQUENCE [LARGE SCALE GENOMIC DNA]</scope>
    <source>
        <strain evidence="11">HyVt-483</strain>
    </source>
</reference>
<comment type="pathway">
    <text evidence="1 10">Nucleoside biosynthesis; alpha-ribazole biosynthesis; alpha-ribazole from 5,6-dimethylbenzimidazole: step 1/2.</text>
</comment>
<dbReference type="Pfam" id="PF02277">
    <property type="entry name" value="DBI_PRT"/>
    <property type="match status" value="1"/>
</dbReference>